<accession>A0A853B1I5</accession>
<evidence type="ECO:0000256" key="9">
    <source>
        <dbReference type="SAM" id="Phobius"/>
    </source>
</evidence>
<dbReference type="GO" id="GO:0000155">
    <property type="term" value="F:phosphorelay sensor kinase activity"/>
    <property type="evidence" value="ECO:0007669"/>
    <property type="project" value="InterPro"/>
</dbReference>
<dbReference type="GO" id="GO:0005524">
    <property type="term" value="F:ATP binding"/>
    <property type="evidence" value="ECO:0007669"/>
    <property type="project" value="UniProtKB-KW"/>
</dbReference>
<evidence type="ECO:0000313" key="14">
    <source>
        <dbReference type="Proteomes" id="UP000549616"/>
    </source>
</evidence>
<keyword evidence="5" id="KW-0547">Nucleotide-binding</keyword>
<dbReference type="CDD" id="cd16917">
    <property type="entry name" value="HATPase_UhpB-NarQ-NarX-like"/>
    <property type="match status" value="1"/>
</dbReference>
<proteinExistence type="predicted"/>
<keyword evidence="3" id="KW-0597">Phosphoprotein</keyword>
<evidence type="ECO:0000256" key="8">
    <source>
        <dbReference type="ARBA" id="ARBA00023012"/>
    </source>
</evidence>
<comment type="catalytic activity">
    <reaction evidence="1">
        <text>ATP + protein L-histidine = ADP + protein N-phospho-L-histidine.</text>
        <dbReference type="EC" id="2.7.13.3"/>
    </reaction>
</comment>
<keyword evidence="9" id="KW-0472">Membrane</keyword>
<dbReference type="PANTHER" id="PTHR24421:SF10">
    <property type="entry name" value="NITRATE_NITRITE SENSOR PROTEIN NARQ"/>
    <property type="match status" value="1"/>
</dbReference>
<keyword evidence="8" id="KW-0902">Two-component regulatory system</keyword>
<sequence>MRRLSLWMRAHPMVGDTLLALLLLFLDLLVLLARDNVDDGPQWYVVLPLDIAMTAPVALRRKYPLSTAYLILVLTVPHSALEAGISSATASCVALYTVVVYVGRRQALLYLLAQVVTSLLQMWGGWAPGGWIPLLFIGLIFALCWVLGEFVGARRAYQAEMEARLHLLETERDQAGRIAVAEERGRIARELHDVVAHAVSVIVVQADGASYALKSSPEMAERAVKTISETGRQALTELRRLLQVLRNEEVSGEPRIPQPTAESLADLAGRVRTAGVPVELSIDGSLAELPAGVSLGVYRIVQESLTNTLKHAGRGARARVRVRRTENLVDVEILDDGAGKARALVPAPDLPGGNGVIGMRERAHLFGGILQVGPQPGGGWRVHASFPVRLDP</sequence>
<keyword evidence="9" id="KW-1133">Transmembrane helix</keyword>
<evidence type="ECO:0000259" key="12">
    <source>
        <dbReference type="Pfam" id="PF23539"/>
    </source>
</evidence>
<keyword evidence="7" id="KW-0067">ATP-binding</keyword>
<dbReference type="EC" id="2.7.13.3" evidence="2"/>
<dbReference type="Proteomes" id="UP000549616">
    <property type="component" value="Unassembled WGS sequence"/>
</dbReference>
<dbReference type="InterPro" id="IPR050482">
    <property type="entry name" value="Sensor_HK_TwoCompSys"/>
</dbReference>
<keyword evidence="14" id="KW-1185">Reference proteome</keyword>
<evidence type="ECO:0000256" key="2">
    <source>
        <dbReference type="ARBA" id="ARBA00012438"/>
    </source>
</evidence>
<keyword evidence="4" id="KW-0808">Transferase</keyword>
<gene>
    <name evidence="13" type="ORF">HNR02_001869</name>
</gene>
<dbReference type="SUPFAM" id="SSF55874">
    <property type="entry name" value="ATPase domain of HSP90 chaperone/DNA topoisomerase II/histidine kinase"/>
    <property type="match status" value="1"/>
</dbReference>
<dbReference type="Gene3D" id="1.20.5.1930">
    <property type="match status" value="1"/>
</dbReference>
<dbReference type="PANTHER" id="PTHR24421">
    <property type="entry name" value="NITRATE/NITRITE SENSOR PROTEIN NARX-RELATED"/>
    <property type="match status" value="1"/>
</dbReference>
<feature type="transmembrane region" description="Helical" evidence="9">
    <location>
        <begin position="107"/>
        <end position="124"/>
    </location>
</feature>
<feature type="transmembrane region" description="Helical" evidence="9">
    <location>
        <begin position="130"/>
        <end position="151"/>
    </location>
</feature>
<dbReference type="Pfam" id="PF07730">
    <property type="entry name" value="HisKA_3"/>
    <property type="match status" value="1"/>
</dbReference>
<dbReference type="InterPro" id="IPR055558">
    <property type="entry name" value="DUF7134"/>
</dbReference>
<dbReference type="GO" id="GO:0046983">
    <property type="term" value="F:protein dimerization activity"/>
    <property type="evidence" value="ECO:0007669"/>
    <property type="project" value="InterPro"/>
</dbReference>
<keyword evidence="9" id="KW-0812">Transmembrane</keyword>
<evidence type="ECO:0000256" key="3">
    <source>
        <dbReference type="ARBA" id="ARBA00022553"/>
    </source>
</evidence>
<dbReference type="InterPro" id="IPR011712">
    <property type="entry name" value="Sig_transdc_His_kin_sub3_dim/P"/>
</dbReference>
<protein>
    <recommendedName>
        <fullName evidence="2">histidine kinase</fullName>
        <ecNumber evidence="2">2.7.13.3</ecNumber>
    </recommendedName>
</protein>
<feature type="domain" description="Signal transduction histidine kinase subgroup 3 dimerisation and phosphoacceptor" evidence="11">
    <location>
        <begin position="183"/>
        <end position="248"/>
    </location>
</feature>
<dbReference type="AlphaFoldDB" id="A0A853B1I5"/>
<name>A0A853B1I5_9PSEU</name>
<evidence type="ECO:0000256" key="6">
    <source>
        <dbReference type="ARBA" id="ARBA00022777"/>
    </source>
</evidence>
<feature type="transmembrane region" description="Helical" evidence="9">
    <location>
        <begin position="83"/>
        <end position="102"/>
    </location>
</feature>
<evidence type="ECO:0000256" key="7">
    <source>
        <dbReference type="ARBA" id="ARBA00022840"/>
    </source>
</evidence>
<comment type="caution">
    <text evidence="13">The sequence shown here is derived from an EMBL/GenBank/DDBJ whole genome shotgun (WGS) entry which is preliminary data.</text>
</comment>
<dbReference type="Gene3D" id="3.30.565.10">
    <property type="entry name" value="Histidine kinase-like ATPase, C-terminal domain"/>
    <property type="match status" value="1"/>
</dbReference>
<dbReference type="Pfam" id="PF23539">
    <property type="entry name" value="DUF7134"/>
    <property type="match status" value="1"/>
</dbReference>
<evidence type="ECO:0000259" key="10">
    <source>
        <dbReference type="Pfam" id="PF02518"/>
    </source>
</evidence>
<feature type="domain" description="Histidine kinase/HSP90-like ATPase" evidence="10">
    <location>
        <begin position="293"/>
        <end position="389"/>
    </location>
</feature>
<evidence type="ECO:0000313" key="13">
    <source>
        <dbReference type="EMBL" id="NYI88546.1"/>
    </source>
</evidence>
<dbReference type="Pfam" id="PF02518">
    <property type="entry name" value="HATPase_c"/>
    <property type="match status" value="1"/>
</dbReference>
<keyword evidence="6 13" id="KW-0418">Kinase</keyword>
<evidence type="ECO:0000256" key="4">
    <source>
        <dbReference type="ARBA" id="ARBA00022679"/>
    </source>
</evidence>
<dbReference type="InterPro" id="IPR003594">
    <property type="entry name" value="HATPase_dom"/>
</dbReference>
<dbReference type="InterPro" id="IPR036890">
    <property type="entry name" value="HATPase_C_sf"/>
</dbReference>
<organism evidence="13 14">
    <name type="scientific">Amycolatopsis endophytica</name>
    <dbReference type="NCBI Taxonomy" id="860233"/>
    <lineage>
        <taxon>Bacteria</taxon>
        <taxon>Bacillati</taxon>
        <taxon>Actinomycetota</taxon>
        <taxon>Actinomycetes</taxon>
        <taxon>Pseudonocardiales</taxon>
        <taxon>Pseudonocardiaceae</taxon>
        <taxon>Amycolatopsis</taxon>
    </lineage>
</organism>
<evidence type="ECO:0000256" key="1">
    <source>
        <dbReference type="ARBA" id="ARBA00000085"/>
    </source>
</evidence>
<dbReference type="EMBL" id="JACCFK010000001">
    <property type="protein sequence ID" value="NYI88546.1"/>
    <property type="molecule type" value="Genomic_DNA"/>
</dbReference>
<evidence type="ECO:0000256" key="5">
    <source>
        <dbReference type="ARBA" id="ARBA00022741"/>
    </source>
</evidence>
<feature type="domain" description="DUF7134" evidence="12">
    <location>
        <begin position="5"/>
        <end position="155"/>
    </location>
</feature>
<dbReference type="GO" id="GO:0016020">
    <property type="term" value="C:membrane"/>
    <property type="evidence" value="ECO:0007669"/>
    <property type="project" value="InterPro"/>
</dbReference>
<evidence type="ECO:0000259" key="11">
    <source>
        <dbReference type="Pfam" id="PF07730"/>
    </source>
</evidence>
<reference evidence="13 14" key="1">
    <citation type="submission" date="2020-07" db="EMBL/GenBank/DDBJ databases">
        <title>Sequencing the genomes of 1000 actinobacteria strains.</title>
        <authorList>
            <person name="Klenk H.-P."/>
        </authorList>
    </citation>
    <scope>NUCLEOTIDE SEQUENCE [LARGE SCALE GENOMIC DNA]</scope>
    <source>
        <strain evidence="13 14">DSM 104006</strain>
    </source>
</reference>